<sequence>MSRQVFHLVNEAVRRNARQAVVNAPEGMICEIKPATKKRIQEEKYHAMIGDIAKQVELIGAKRSTEDAKRLLIDAFARVMREAGTPLKQEGRILPSLDGSGFVQLGIQSRHFYVKEAAEFIEFLYAFGTDHDVRWSERADIPEWVR</sequence>
<dbReference type="InterPro" id="IPR008711">
    <property type="entry name" value="Recombinase_NinB"/>
</dbReference>
<dbReference type="Gene3D" id="1.10.3790.10">
    <property type="entry name" value="NinB"/>
    <property type="match status" value="1"/>
</dbReference>
<dbReference type="EMBL" id="JAJHNU010000001">
    <property type="protein sequence ID" value="MDN4121235.1"/>
    <property type="molecule type" value="Genomic_DNA"/>
</dbReference>
<accession>A0ABT8EJB8</accession>
<organism evidence="1 2">
    <name type="scientific">Alcaligenes endophyticus</name>
    <dbReference type="NCBI Taxonomy" id="1929088"/>
    <lineage>
        <taxon>Bacteria</taxon>
        <taxon>Pseudomonadati</taxon>
        <taxon>Pseudomonadota</taxon>
        <taxon>Betaproteobacteria</taxon>
        <taxon>Burkholderiales</taxon>
        <taxon>Alcaligenaceae</taxon>
        <taxon>Alcaligenes</taxon>
    </lineage>
</organism>
<dbReference type="RefSeq" id="WP_266124857.1">
    <property type="nucleotide sequence ID" value="NZ_JAJHNU010000001.1"/>
</dbReference>
<proteinExistence type="predicted"/>
<keyword evidence="2" id="KW-1185">Reference proteome</keyword>
<evidence type="ECO:0000313" key="1">
    <source>
        <dbReference type="EMBL" id="MDN4121235.1"/>
    </source>
</evidence>
<dbReference type="SUPFAM" id="SSF103370">
    <property type="entry name" value="NinB"/>
    <property type="match status" value="1"/>
</dbReference>
<evidence type="ECO:0000313" key="2">
    <source>
        <dbReference type="Proteomes" id="UP001168613"/>
    </source>
</evidence>
<name>A0ABT8EJB8_9BURK</name>
<reference evidence="1" key="1">
    <citation type="submission" date="2021-11" db="EMBL/GenBank/DDBJ databases">
        <title>Draft genome sequence of Alcaligenes endophyticus type strain CCUG 75668T.</title>
        <authorList>
            <person name="Salva-Serra F."/>
            <person name="Duran R.E."/>
            <person name="Seeger M."/>
            <person name="Moore E.R.B."/>
            <person name="Jaen-Luchoro D."/>
        </authorList>
    </citation>
    <scope>NUCLEOTIDE SEQUENCE</scope>
    <source>
        <strain evidence="1">CCUG 75668</strain>
    </source>
</reference>
<dbReference type="Proteomes" id="UP001168613">
    <property type="component" value="Unassembled WGS sequence"/>
</dbReference>
<dbReference type="Pfam" id="PF05772">
    <property type="entry name" value="NinB"/>
    <property type="match status" value="1"/>
</dbReference>
<gene>
    <name evidence="1" type="ORF">LMS43_08045</name>
</gene>
<protein>
    <submittedName>
        <fullName evidence="1">Recombination protein NinB</fullName>
    </submittedName>
</protein>
<comment type="caution">
    <text evidence="1">The sequence shown here is derived from an EMBL/GenBank/DDBJ whole genome shotgun (WGS) entry which is preliminary data.</text>
</comment>
<dbReference type="InterPro" id="IPR036619">
    <property type="entry name" value="NinB_sf"/>
</dbReference>